<dbReference type="Pfam" id="PF07047">
    <property type="entry name" value="OPA3"/>
    <property type="match status" value="1"/>
</dbReference>
<evidence type="ECO:0000313" key="4">
    <source>
        <dbReference type="EMBL" id="GME73048.1"/>
    </source>
</evidence>
<evidence type="ECO:0000256" key="3">
    <source>
        <dbReference type="SAM" id="Coils"/>
    </source>
</evidence>
<comment type="caution">
    <text evidence="4">The sequence shown here is derived from an EMBL/GenBank/DDBJ whole genome shotgun (WGS) entry which is preliminary data.</text>
</comment>
<organism evidence="4 5">
    <name type="scientific">Candida boidinii</name>
    <name type="common">Yeast</name>
    <dbReference type="NCBI Taxonomy" id="5477"/>
    <lineage>
        <taxon>Eukaryota</taxon>
        <taxon>Fungi</taxon>
        <taxon>Dikarya</taxon>
        <taxon>Ascomycota</taxon>
        <taxon>Saccharomycotina</taxon>
        <taxon>Pichiomycetes</taxon>
        <taxon>Pichiales</taxon>
        <taxon>Pichiaceae</taxon>
        <taxon>Ogataea</taxon>
        <taxon>Ogataea/Candida clade</taxon>
    </lineage>
</organism>
<comment type="similarity">
    <text evidence="1">Belongs to the OPA3 family.</text>
</comment>
<reference evidence="4" key="1">
    <citation type="submission" date="2023-04" db="EMBL/GenBank/DDBJ databases">
        <title>Candida boidinii NBRC 10035.</title>
        <authorList>
            <person name="Ichikawa N."/>
            <person name="Sato H."/>
            <person name="Tonouchi N."/>
        </authorList>
    </citation>
    <scope>NUCLEOTIDE SEQUENCE</scope>
    <source>
        <strain evidence="4">NBRC 10035</strain>
    </source>
</reference>
<dbReference type="GO" id="GO:0005739">
    <property type="term" value="C:mitochondrion"/>
    <property type="evidence" value="ECO:0007669"/>
    <property type="project" value="TreeGrafter"/>
</dbReference>
<dbReference type="AlphaFoldDB" id="A0A9W6T1I3"/>
<dbReference type="GO" id="GO:0019216">
    <property type="term" value="P:regulation of lipid metabolic process"/>
    <property type="evidence" value="ECO:0007669"/>
    <property type="project" value="TreeGrafter"/>
</dbReference>
<name>A0A9W6T1I3_CANBO</name>
<protein>
    <submittedName>
        <fullName evidence="4">Unnamed protein product</fullName>
    </submittedName>
</protein>
<dbReference type="PANTHER" id="PTHR12499:SF0">
    <property type="entry name" value="OPTIC ATROPHY 3 PROTEIN"/>
    <property type="match status" value="1"/>
</dbReference>
<dbReference type="Proteomes" id="UP001165120">
    <property type="component" value="Unassembled WGS sequence"/>
</dbReference>
<sequence>MSAIAFKLGTLLIRQASRPIANVLKSEAKKYNAFKHGCVRIAQSLHFFDSKLRARLIGQKNVKVRPLNEAKAVEDGAEFMAQTFIFGVAGSLIIYETYRQRQKEIGRREAVADDIAMLQEEIQHLKEKLKQYHLEIEEYHAPSSYKPSVLKVDKDGVVVGVETKDGELDVINTKEDLKNREIAVKEADLILHSNKIQDHLHGKLIEKFEKIGKTEKFEKDEKIEKIEKIEKKN</sequence>
<evidence type="ECO:0000256" key="2">
    <source>
        <dbReference type="ARBA" id="ARBA00023054"/>
    </source>
</evidence>
<evidence type="ECO:0000256" key="1">
    <source>
        <dbReference type="ARBA" id="ARBA00007584"/>
    </source>
</evidence>
<keyword evidence="2 3" id="KW-0175">Coiled coil</keyword>
<gene>
    <name evidence="4" type="ORF">Cboi02_000387900</name>
</gene>
<proteinExistence type="inferred from homology"/>
<dbReference type="PANTHER" id="PTHR12499">
    <property type="entry name" value="OPTIC ATROPHY 3 PROTEIN OPA3"/>
    <property type="match status" value="1"/>
</dbReference>
<evidence type="ECO:0000313" key="5">
    <source>
        <dbReference type="Proteomes" id="UP001165120"/>
    </source>
</evidence>
<dbReference type="InterPro" id="IPR010754">
    <property type="entry name" value="OPA3-like"/>
</dbReference>
<feature type="coiled-coil region" evidence="3">
    <location>
        <begin position="108"/>
        <end position="135"/>
    </location>
</feature>
<accession>A0A9W6T1I3</accession>
<dbReference type="EMBL" id="BSXN01001435">
    <property type="protein sequence ID" value="GME73048.1"/>
    <property type="molecule type" value="Genomic_DNA"/>
</dbReference>
<keyword evidence="5" id="KW-1185">Reference proteome</keyword>